<dbReference type="AlphaFoldDB" id="A0AB39BPJ5"/>
<keyword evidence="8" id="KW-0804">Transcription</keyword>
<dbReference type="InterPro" id="IPR051271">
    <property type="entry name" value="2C-system_Tx_regulators"/>
</dbReference>
<keyword evidence="6" id="KW-0238">DNA-binding</keyword>
<dbReference type="Pfam" id="PF00072">
    <property type="entry name" value="Response_reg"/>
    <property type="match status" value="1"/>
</dbReference>
<evidence type="ECO:0000256" key="1">
    <source>
        <dbReference type="ARBA" id="ARBA00004496"/>
    </source>
</evidence>
<evidence type="ECO:0000256" key="9">
    <source>
        <dbReference type="PROSITE-ProRule" id="PRU00169"/>
    </source>
</evidence>
<evidence type="ECO:0000256" key="4">
    <source>
        <dbReference type="ARBA" id="ARBA00023012"/>
    </source>
</evidence>
<evidence type="ECO:0000256" key="7">
    <source>
        <dbReference type="ARBA" id="ARBA00023159"/>
    </source>
</evidence>
<keyword evidence="2" id="KW-0963">Cytoplasm</keyword>
<feature type="domain" description="Response regulatory" evidence="10">
    <location>
        <begin position="3"/>
        <end position="119"/>
    </location>
</feature>
<dbReference type="GO" id="GO:0000156">
    <property type="term" value="F:phosphorelay response regulator activity"/>
    <property type="evidence" value="ECO:0007669"/>
    <property type="project" value="TreeGrafter"/>
</dbReference>
<dbReference type="GO" id="GO:0003677">
    <property type="term" value="F:DNA binding"/>
    <property type="evidence" value="ECO:0007669"/>
    <property type="project" value="UniProtKB-KW"/>
</dbReference>
<evidence type="ECO:0000256" key="6">
    <source>
        <dbReference type="ARBA" id="ARBA00023125"/>
    </source>
</evidence>
<keyword evidence="5" id="KW-0805">Transcription regulation</keyword>
<comment type="subcellular location">
    <subcellularLocation>
        <location evidence="1">Cytoplasm</location>
    </subcellularLocation>
</comment>
<dbReference type="GO" id="GO:0005737">
    <property type="term" value="C:cytoplasm"/>
    <property type="evidence" value="ECO:0007669"/>
    <property type="project" value="UniProtKB-SubCell"/>
</dbReference>
<dbReference type="SMART" id="SM00448">
    <property type="entry name" value="REC"/>
    <property type="match status" value="1"/>
</dbReference>
<dbReference type="InterPro" id="IPR036390">
    <property type="entry name" value="WH_DNA-bd_sf"/>
</dbReference>
<evidence type="ECO:0000259" key="10">
    <source>
        <dbReference type="PROSITE" id="PS50110"/>
    </source>
</evidence>
<dbReference type="InterPro" id="IPR001789">
    <property type="entry name" value="Sig_transdc_resp-reg_receiver"/>
</dbReference>
<feature type="modified residue" description="4-aspartylphosphate" evidence="9">
    <location>
        <position position="54"/>
    </location>
</feature>
<keyword evidence="4" id="KW-0902">Two-component regulatory system</keyword>
<evidence type="ECO:0000256" key="3">
    <source>
        <dbReference type="ARBA" id="ARBA00022553"/>
    </source>
</evidence>
<keyword evidence="7" id="KW-0010">Activator</keyword>
<accession>A0AB39BPJ5</accession>
<evidence type="ECO:0000313" key="11">
    <source>
        <dbReference type="EMBL" id="XDI35752.1"/>
    </source>
</evidence>
<evidence type="ECO:0000256" key="2">
    <source>
        <dbReference type="ARBA" id="ARBA00022490"/>
    </source>
</evidence>
<reference evidence="11" key="1">
    <citation type="submission" date="2024-07" db="EMBL/GenBank/DDBJ databases">
        <title>Identification and characteristics of an arsenic-resistant bacterial isolate, which belongs to a novel species.</title>
        <authorList>
            <person name="Juszczyk A."/>
            <person name="Kowalczyk A."/>
            <person name="Was K."/>
            <person name="Kosowicz W."/>
            <person name="Budzyn A."/>
            <person name="Latowski D."/>
        </authorList>
    </citation>
    <scope>NUCLEOTIDE SEQUENCE</scope>
    <source>
        <strain evidence="11">As8PL</strain>
    </source>
</reference>
<dbReference type="PANTHER" id="PTHR45526">
    <property type="entry name" value="TRANSCRIPTIONAL REGULATORY PROTEIN DPIA"/>
    <property type="match status" value="1"/>
</dbReference>
<gene>
    <name evidence="11" type="ORF">AB3N04_13675</name>
</gene>
<dbReference type="PIRSF" id="PIRSF006171">
    <property type="entry name" value="RR_citrat_malat"/>
    <property type="match status" value="1"/>
</dbReference>
<sequence length="242" mass="28205">MIRVLIIEDDPMVAKFNAIFVERIPEFKLVGVARGIDEGWTYLKEEPIDLILLDVYMTNENGLDLLMELRRVNHPVDVIVVSSANDRGSIQTALRFGAVDYLIKPFEFDRFQDALLRYKQTFTDMKKESIQQEEVDRLFLTKGNSNKEIPKADLPLPKGITKETYLRVLKEINKHNDWFSTNDLVDATGISRVSLRKYLQYLTDSDILLFDVDYQRTGRPLHQYKLTHPGYDYVIDILNEEK</sequence>
<keyword evidence="3 9" id="KW-0597">Phosphoprotein</keyword>
<proteinExistence type="predicted"/>
<dbReference type="CDD" id="cd19925">
    <property type="entry name" value="REC_citrate_TCS"/>
    <property type="match status" value="1"/>
</dbReference>
<evidence type="ECO:0000256" key="8">
    <source>
        <dbReference type="ARBA" id="ARBA00023163"/>
    </source>
</evidence>
<dbReference type="SUPFAM" id="SSF52172">
    <property type="entry name" value="CheY-like"/>
    <property type="match status" value="1"/>
</dbReference>
<dbReference type="SUPFAM" id="SSF46785">
    <property type="entry name" value="Winged helix' DNA-binding domain"/>
    <property type="match status" value="1"/>
</dbReference>
<dbReference type="RefSeq" id="WP_368503293.1">
    <property type="nucleotide sequence ID" value="NZ_CP162551.1"/>
</dbReference>
<dbReference type="GO" id="GO:0003700">
    <property type="term" value="F:DNA-binding transcription factor activity"/>
    <property type="evidence" value="ECO:0007669"/>
    <property type="project" value="InterPro"/>
</dbReference>
<name>A0AB39BPJ5_9BACI</name>
<dbReference type="InterPro" id="IPR011006">
    <property type="entry name" value="CheY-like_superfamily"/>
</dbReference>
<dbReference type="PANTHER" id="PTHR45526:SF1">
    <property type="entry name" value="TRANSCRIPTIONAL REGULATORY PROTEIN DCUR-RELATED"/>
    <property type="match status" value="1"/>
</dbReference>
<evidence type="ECO:0000256" key="5">
    <source>
        <dbReference type="ARBA" id="ARBA00023015"/>
    </source>
</evidence>
<dbReference type="PROSITE" id="PS50110">
    <property type="entry name" value="RESPONSE_REGULATORY"/>
    <property type="match status" value="1"/>
</dbReference>
<protein>
    <submittedName>
        <fullName evidence="11">Response regulator</fullName>
    </submittedName>
</protein>
<dbReference type="InterPro" id="IPR024187">
    <property type="entry name" value="Sig_transdc_resp-reg_cit/mal"/>
</dbReference>
<organism evidence="11">
    <name type="scientific">Alkalihalophilus sp. As8PL</name>
    <dbReference type="NCBI Taxonomy" id="3237103"/>
    <lineage>
        <taxon>Bacteria</taxon>
        <taxon>Bacillati</taxon>
        <taxon>Bacillota</taxon>
        <taxon>Bacilli</taxon>
        <taxon>Bacillales</taxon>
        <taxon>Bacillaceae</taxon>
        <taxon>Alkalihalophilus</taxon>
    </lineage>
</organism>
<dbReference type="Gene3D" id="3.40.50.2300">
    <property type="match status" value="1"/>
</dbReference>
<dbReference type="EMBL" id="CP162551">
    <property type="protein sequence ID" value="XDI35752.1"/>
    <property type="molecule type" value="Genomic_DNA"/>
</dbReference>